<evidence type="ECO:0000256" key="12">
    <source>
        <dbReference type="ARBA" id="ARBA00022723"/>
    </source>
</evidence>
<sequence length="928" mass="101868">MRRWRKLKSDELEPLPVSLTNLNPQIIRARTVCSGSAGGILTPISSLDLNALGNLPAAKGVDAEQSALENGLTLVLKNIEFRLLDSDGATSAILEAHRSLAGDTSLREHLLAGVSAGLSCAEAIVTSANHFCEEFARSSSSYLQERALDVRDVCFQLLQQIYGEQRFPAPGKLTQPAICMADELTPSQFLELDKNHLKGLLLKSGGTTSHTVILARSFNIPTLVGVDIDALTPWQHQTIYIDGNAGAIVVEPGEAVARYYQQEARVQDALREQQRVWLTQQARTADGIRIEIAANIAHSVEAQAAFGNGAEGVGLFRTEMLYMDRTSAPGESELYNIFCQALESANGRSIIVRTMDIGGDKPVDYLNIPAEANPFLGYRAVRIYEEYASLFTTQLRSILRASAHGSLKIMIPMISSMEEILWVKEKLAEAKQQLRNEHIPFDEKIQLGIMLEVPSVMFIIDQCCEEIDFFSIGSNDLTQYLLAVDRDNAKVTRHYNSLNPAFLRALDYAVQAVHRQGKWIGLCGELGAKGSVLPLLVGLGLDELSMSAPSIPAAKARMAQLDSRECRKLLNQAMACRTSLEVEHLLAQFRMTQQDAPLVTAECITLESDWRSKEEVLKGMTDNLLLAGRCRYPRKLEADLWAREAVFSTGLGFSFAIPHSKSEHIEQSTISVARLQAPVRWGDDEAQFIIMLTLNKHAAGDQHMRIFSRLARRIMHEEFRNALVNAASADAIASLLQHELGTVKGNIMELYLDTANVAEVERLARIFPIAGVTTNPSIIAASKESIWEVLPRLQKAIGDEGILFAQTMSRDAQGMVEEAKRLRDAIPGIVVKIPVTSEGLAAIKMLKKEGITTLGTAVYSAAQGLLAALAGAKYVAPYVNRVDAQGGDGIRTVQELQALLEMHAPESMVLAASFKTPRQALDWFTGRM</sequence>
<dbReference type="PRINTS" id="PR01736">
    <property type="entry name" value="PHPHTRNFRASE"/>
</dbReference>
<protein>
    <recommendedName>
        <fullName evidence="6">phosphoenolpyruvate--protein phosphotransferase</fullName>
        <ecNumber evidence="6">2.7.3.9</ecNumber>
    </recommendedName>
</protein>
<feature type="domain" description="PTS EIIA type-2" evidence="17">
    <location>
        <begin position="597"/>
        <end position="739"/>
    </location>
</feature>
<dbReference type="Gene3D" id="3.20.20.70">
    <property type="entry name" value="Aldolase class I"/>
    <property type="match status" value="1"/>
</dbReference>
<evidence type="ECO:0000256" key="8">
    <source>
        <dbReference type="ARBA" id="ARBA00022490"/>
    </source>
</evidence>
<keyword evidence="11" id="KW-0598">Phosphotransferase system</keyword>
<keyword evidence="13" id="KW-0418">Kinase</keyword>
<dbReference type="SUPFAM" id="SSF51621">
    <property type="entry name" value="Phosphoenolpyruvate/pyruvate domain"/>
    <property type="match status" value="1"/>
</dbReference>
<dbReference type="GO" id="GO:0005737">
    <property type="term" value="C:cytoplasm"/>
    <property type="evidence" value="ECO:0007669"/>
    <property type="project" value="UniProtKB-SubCell"/>
</dbReference>
<dbReference type="Pfam" id="PF00359">
    <property type="entry name" value="PTS_EIIA_2"/>
    <property type="match status" value="1"/>
</dbReference>
<dbReference type="SUPFAM" id="SSF52009">
    <property type="entry name" value="Phosphohistidine domain"/>
    <property type="match status" value="1"/>
</dbReference>
<evidence type="ECO:0000256" key="2">
    <source>
        <dbReference type="ARBA" id="ARBA00001946"/>
    </source>
</evidence>
<keyword evidence="15" id="KW-0704">Schiff base</keyword>
<dbReference type="CDD" id="cd00211">
    <property type="entry name" value="PTS_IIA_fru"/>
    <property type="match status" value="1"/>
</dbReference>
<comment type="catalytic activity">
    <reaction evidence="1">
        <text>L-histidyl-[protein] + phosphoenolpyruvate = N(pros)-phospho-L-histidyl-[protein] + pyruvate</text>
        <dbReference type="Rhea" id="RHEA:23880"/>
        <dbReference type="Rhea" id="RHEA-COMP:9745"/>
        <dbReference type="Rhea" id="RHEA-COMP:9746"/>
        <dbReference type="ChEBI" id="CHEBI:15361"/>
        <dbReference type="ChEBI" id="CHEBI:29979"/>
        <dbReference type="ChEBI" id="CHEBI:58702"/>
        <dbReference type="ChEBI" id="CHEBI:64837"/>
        <dbReference type="EC" id="2.7.3.9"/>
    </reaction>
</comment>
<dbReference type="InterPro" id="IPR050499">
    <property type="entry name" value="PEP-utilizing_PTS_enzyme"/>
</dbReference>
<dbReference type="NCBIfam" id="TIGR00875">
    <property type="entry name" value="fsa_talC_mipB"/>
    <property type="match status" value="1"/>
</dbReference>
<dbReference type="EC" id="2.7.3.9" evidence="6"/>
<reference evidence="18 19" key="1">
    <citation type="submission" date="2018-06" db="EMBL/GenBank/DDBJ databases">
        <authorList>
            <consortium name="Pathogen Informatics"/>
            <person name="Doyle S."/>
        </authorList>
    </citation>
    <scope>NUCLEOTIDE SEQUENCE [LARGE SCALE GENOMIC DNA]</scope>
    <source>
        <strain evidence="18 19">NCTC10418</strain>
    </source>
</reference>
<keyword evidence="14" id="KW-0460">Magnesium</keyword>
<dbReference type="InterPro" id="IPR000121">
    <property type="entry name" value="PEP_util_C"/>
</dbReference>
<evidence type="ECO:0000256" key="3">
    <source>
        <dbReference type="ARBA" id="ARBA00004496"/>
    </source>
</evidence>
<keyword evidence="7" id="KW-0813">Transport</keyword>
<dbReference type="PROSITE" id="PS51094">
    <property type="entry name" value="PTS_EIIA_TYPE_2"/>
    <property type="match status" value="1"/>
</dbReference>
<gene>
    <name evidence="18" type="primary">ptsA_2</name>
    <name evidence="18" type="ORF">NCTC10418_07209</name>
</gene>
<dbReference type="Gene3D" id="3.40.930.10">
    <property type="entry name" value="Mannitol-specific EII, Chain A"/>
    <property type="match status" value="1"/>
</dbReference>
<dbReference type="InterPro" id="IPR018225">
    <property type="entry name" value="Transaldolase_AS"/>
</dbReference>
<dbReference type="InterPro" id="IPR036618">
    <property type="entry name" value="PtsI_HPr-bd_sf"/>
</dbReference>
<evidence type="ECO:0000256" key="11">
    <source>
        <dbReference type="ARBA" id="ARBA00022683"/>
    </source>
</evidence>
<dbReference type="GO" id="GO:0005975">
    <property type="term" value="P:carbohydrate metabolic process"/>
    <property type="evidence" value="ECO:0007669"/>
    <property type="project" value="InterPro"/>
</dbReference>
<evidence type="ECO:0000259" key="17">
    <source>
        <dbReference type="PROSITE" id="PS51094"/>
    </source>
</evidence>
<dbReference type="InterPro" id="IPR016152">
    <property type="entry name" value="PTrfase/Anion_transptr"/>
</dbReference>
<evidence type="ECO:0000256" key="13">
    <source>
        <dbReference type="ARBA" id="ARBA00022777"/>
    </source>
</evidence>
<dbReference type="InterPro" id="IPR015813">
    <property type="entry name" value="Pyrv/PenolPyrv_kinase-like_dom"/>
</dbReference>
<evidence type="ECO:0000313" key="19">
    <source>
        <dbReference type="Proteomes" id="UP000255460"/>
    </source>
</evidence>
<evidence type="ECO:0000256" key="15">
    <source>
        <dbReference type="ARBA" id="ARBA00023270"/>
    </source>
</evidence>
<organism evidence="18 19">
    <name type="scientific">Escherichia coli</name>
    <dbReference type="NCBI Taxonomy" id="562"/>
    <lineage>
        <taxon>Bacteria</taxon>
        <taxon>Pseudomonadati</taxon>
        <taxon>Pseudomonadota</taxon>
        <taxon>Gammaproteobacteria</taxon>
        <taxon>Enterobacterales</taxon>
        <taxon>Enterobacteriaceae</taxon>
        <taxon>Escherichia</taxon>
    </lineage>
</organism>
<dbReference type="FunFam" id="3.20.20.70:FF:000018">
    <property type="entry name" value="Probable transaldolase"/>
    <property type="match status" value="1"/>
</dbReference>
<evidence type="ECO:0000256" key="1">
    <source>
        <dbReference type="ARBA" id="ARBA00000683"/>
    </source>
</evidence>
<dbReference type="Proteomes" id="UP000255460">
    <property type="component" value="Unassembled WGS sequence"/>
</dbReference>
<evidence type="ECO:0000256" key="9">
    <source>
        <dbReference type="ARBA" id="ARBA00022597"/>
    </source>
</evidence>
<evidence type="ECO:0000256" key="5">
    <source>
        <dbReference type="ARBA" id="ARBA00007837"/>
    </source>
</evidence>
<dbReference type="InterPro" id="IPR006318">
    <property type="entry name" value="PTS_EI-like"/>
</dbReference>
<dbReference type="Pfam" id="PF02896">
    <property type="entry name" value="PEP-utilizers_C"/>
    <property type="match status" value="1"/>
</dbReference>
<comment type="similarity">
    <text evidence="4">Belongs to the transaldolase family. Type 3A subfamily.</text>
</comment>
<dbReference type="GO" id="GO:0008965">
    <property type="term" value="F:phosphoenolpyruvate-protein phosphotransferase activity"/>
    <property type="evidence" value="ECO:0007669"/>
    <property type="project" value="UniProtKB-EC"/>
</dbReference>
<evidence type="ECO:0000256" key="4">
    <source>
        <dbReference type="ARBA" id="ARBA00005763"/>
    </source>
</evidence>
<dbReference type="InterPro" id="IPR008731">
    <property type="entry name" value="PTS_EIN"/>
</dbReference>
<dbReference type="Gene3D" id="1.10.274.10">
    <property type="entry name" value="PtsI, HPr-binding domain"/>
    <property type="match status" value="1"/>
</dbReference>
<dbReference type="Pfam" id="PF00391">
    <property type="entry name" value="PEP-utilizers"/>
    <property type="match status" value="1"/>
</dbReference>
<dbReference type="GO" id="GO:0009401">
    <property type="term" value="P:phosphoenolpyruvate-dependent sugar phosphotransferase system"/>
    <property type="evidence" value="ECO:0007669"/>
    <property type="project" value="UniProtKB-KW"/>
</dbReference>
<dbReference type="PANTHER" id="PTHR46244:SF4">
    <property type="entry name" value="MULTIPHOSPHORYL TRANSFER PROTEIN 1-RELATED"/>
    <property type="match status" value="1"/>
</dbReference>
<evidence type="ECO:0000313" key="18">
    <source>
        <dbReference type="EMBL" id="STE89463.1"/>
    </source>
</evidence>
<evidence type="ECO:0000256" key="14">
    <source>
        <dbReference type="ARBA" id="ARBA00022842"/>
    </source>
</evidence>
<accession>A0A376L3Q4</accession>
<comment type="cofactor">
    <cofactor evidence="2">
        <name>Mg(2+)</name>
        <dbReference type="ChEBI" id="CHEBI:18420"/>
    </cofactor>
</comment>
<evidence type="ECO:0000256" key="6">
    <source>
        <dbReference type="ARBA" id="ARBA00012232"/>
    </source>
</evidence>
<dbReference type="NCBIfam" id="TIGR01417">
    <property type="entry name" value="PTS_I_fam"/>
    <property type="match status" value="1"/>
</dbReference>
<keyword evidence="18" id="KW-0670">Pyruvate</keyword>
<dbReference type="Gene3D" id="3.50.30.10">
    <property type="entry name" value="Phosphohistidine domain"/>
    <property type="match status" value="1"/>
</dbReference>
<evidence type="ECO:0000256" key="16">
    <source>
        <dbReference type="ARBA" id="ARBA00048809"/>
    </source>
</evidence>
<evidence type="ECO:0000256" key="7">
    <source>
        <dbReference type="ARBA" id="ARBA00022448"/>
    </source>
</evidence>
<dbReference type="Pfam" id="PF00923">
    <property type="entry name" value="TAL_FSA"/>
    <property type="match status" value="1"/>
</dbReference>
<dbReference type="PROSITE" id="PS00958">
    <property type="entry name" value="TRANSALDOLASE_2"/>
    <property type="match status" value="1"/>
</dbReference>
<dbReference type="InterPro" id="IPR008279">
    <property type="entry name" value="PEP-util_enz_mobile_dom"/>
</dbReference>
<proteinExistence type="inferred from homology"/>
<keyword evidence="8" id="KW-0963">Cytoplasm</keyword>
<dbReference type="EMBL" id="UFZQ01000001">
    <property type="protein sequence ID" value="STE89463.1"/>
    <property type="molecule type" value="Genomic_DNA"/>
</dbReference>
<dbReference type="InterPro" id="IPR040442">
    <property type="entry name" value="Pyrv_kinase-like_dom_sf"/>
</dbReference>
<dbReference type="InterPro" id="IPR023151">
    <property type="entry name" value="PEP_util_CS"/>
</dbReference>
<dbReference type="InterPro" id="IPR018274">
    <property type="entry name" value="PEP_util_AS"/>
</dbReference>
<dbReference type="InterPro" id="IPR036637">
    <property type="entry name" value="Phosphohistidine_dom_sf"/>
</dbReference>
<dbReference type="InterPro" id="IPR002178">
    <property type="entry name" value="PTS_EIIA_type-2_dom"/>
</dbReference>
<dbReference type="AlphaFoldDB" id="A0A376L3Q4"/>
<dbReference type="PROSITE" id="PS00742">
    <property type="entry name" value="PEP_ENZYMES_2"/>
    <property type="match status" value="1"/>
</dbReference>
<comment type="subcellular location">
    <subcellularLocation>
        <location evidence="3">Cytoplasm</location>
    </subcellularLocation>
</comment>
<dbReference type="SUPFAM" id="SSF47831">
    <property type="entry name" value="Enzyme I of the PEP:sugar phosphotransferase system HPr-binding (sub)domain"/>
    <property type="match status" value="1"/>
</dbReference>
<keyword evidence="9" id="KW-0762">Sugar transport</keyword>
<dbReference type="GO" id="GO:0042182">
    <property type="term" value="P:ketone catabolic process"/>
    <property type="evidence" value="ECO:0007669"/>
    <property type="project" value="UniProtKB-ARBA"/>
</dbReference>
<dbReference type="GO" id="GO:0046872">
    <property type="term" value="F:metal ion binding"/>
    <property type="evidence" value="ECO:0007669"/>
    <property type="project" value="UniProtKB-KW"/>
</dbReference>
<dbReference type="GO" id="GO:0097023">
    <property type="term" value="F:fructose 6-phosphate aldolase activity"/>
    <property type="evidence" value="ECO:0007669"/>
    <property type="project" value="RHEA"/>
</dbReference>
<dbReference type="InterPro" id="IPR001585">
    <property type="entry name" value="TAL/FSA"/>
</dbReference>
<dbReference type="SUPFAM" id="SSF55804">
    <property type="entry name" value="Phoshotransferase/anion transport protein"/>
    <property type="match status" value="1"/>
</dbReference>
<dbReference type="GO" id="GO:0016301">
    <property type="term" value="F:kinase activity"/>
    <property type="evidence" value="ECO:0007669"/>
    <property type="project" value="UniProtKB-KW"/>
</dbReference>
<comment type="catalytic activity">
    <reaction evidence="16">
        <text>beta-D-fructose 6-phosphate = dihydroxyacetone + D-glyceraldehyde 3-phosphate</text>
        <dbReference type="Rhea" id="RHEA:28002"/>
        <dbReference type="ChEBI" id="CHEBI:16016"/>
        <dbReference type="ChEBI" id="CHEBI:57634"/>
        <dbReference type="ChEBI" id="CHEBI:59776"/>
    </reaction>
</comment>
<dbReference type="SUPFAM" id="SSF51569">
    <property type="entry name" value="Aldolase"/>
    <property type="match status" value="1"/>
</dbReference>
<dbReference type="InterPro" id="IPR013785">
    <property type="entry name" value="Aldolase_TIM"/>
</dbReference>
<keyword evidence="10 18" id="KW-0808">Transferase</keyword>
<name>A0A376L3Q4_ECOLX</name>
<dbReference type="PROSITE" id="PS00370">
    <property type="entry name" value="PEP_ENZYMES_PHOS_SITE"/>
    <property type="match status" value="1"/>
</dbReference>
<comment type="similarity">
    <text evidence="5">Belongs to the PEP-utilizing enzyme family.</text>
</comment>
<evidence type="ECO:0000256" key="10">
    <source>
        <dbReference type="ARBA" id="ARBA00022679"/>
    </source>
</evidence>
<keyword evidence="12" id="KW-0479">Metal-binding</keyword>
<dbReference type="InterPro" id="IPR004731">
    <property type="entry name" value="Transaldolase_3B/F6P_aldolase"/>
</dbReference>
<dbReference type="Pfam" id="PF05524">
    <property type="entry name" value="PEP-utilisers_N"/>
    <property type="match status" value="1"/>
</dbReference>
<dbReference type="PROSITE" id="PS01054">
    <property type="entry name" value="TRANSALDOLASE_1"/>
    <property type="match status" value="1"/>
</dbReference>
<dbReference type="Gene3D" id="3.20.20.60">
    <property type="entry name" value="Phosphoenolpyruvate-binding domains"/>
    <property type="match status" value="1"/>
</dbReference>
<dbReference type="PANTHER" id="PTHR46244">
    <property type="entry name" value="PHOSPHOENOLPYRUVATE-PROTEIN PHOSPHOTRANSFERASE"/>
    <property type="match status" value="1"/>
</dbReference>